<feature type="transmembrane region" description="Helical" evidence="1">
    <location>
        <begin position="6"/>
        <end position="28"/>
    </location>
</feature>
<accession>A0ABW3ATC3</accession>
<dbReference type="Proteomes" id="UP001597010">
    <property type="component" value="Unassembled WGS sequence"/>
</dbReference>
<proteinExistence type="predicted"/>
<evidence type="ECO:0000313" key="3">
    <source>
        <dbReference type="Proteomes" id="UP001597010"/>
    </source>
</evidence>
<keyword evidence="1" id="KW-0812">Transmembrane</keyword>
<name>A0ABW3ATC3_9SPHI</name>
<dbReference type="RefSeq" id="WP_377113401.1">
    <property type="nucleotide sequence ID" value="NZ_JBHTHZ010000003.1"/>
</dbReference>
<keyword evidence="1" id="KW-0472">Membrane</keyword>
<sequence length="73" mass="8183">MLLTKTFQTILLCSFIFIALSVMTYAMYCKYRSKSFLGSGRITDIQTWAIKANVSWAISVVLTVVVVLITIAK</sequence>
<organism evidence="2 3">
    <name type="scientific">Mucilaginibacter litoreus</name>
    <dbReference type="NCBI Taxonomy" id="1048221"/>
    <lineage>
        <taxon>Bacteria</taxon>
        <taxon>Pseudomonadati</taxon>
        <taxon>Bacteroidota</taxon>
        <taxon>Sphingobacteriia</taxon>
        <taxon>Sphingobacteriales</taxon>
        <taxon>Sphingobacteriaceae</taxon>
        <taxon>Mucilaginibacter</taxon>
    </lineage>
</organism>
<evidence type="ECO:0000313" key="2">
    <source>
        <dbReference type="EMBL" id="MFD0793519.1"/>
    </source>
</evidence>
<feature type="transmembrane region" description="Helical" evidence="1">
    <location>
        <begin position="48"/>
        <end position="72"/>
    </location>
</feature>
<keyword evidence="3" id="KW-1185">Reference proteome</keyword>
<evidence type="ECO:0000256" key="1">
    <source>
        <dbReference type="SAM" id="Phobius"/>
    </source>
</evidence>
<gene>
    <name evidence="2" type="ORF">ACFQZX_07805</name>
</gene>
<comment type="caution">
    <text evidence="2">The sequence shown here is derived from an EMBL/GenBank/DDBJ whole genome shotgun (WGS) entry which is preliminary data.</text>
</comment>
<keyword evidence="1" id="KW-1133">Transmembrane helix</keyword>
<dbReference type="EMBL" id="JBHTHZ010000003">
    <property type="protein sequence ID" value="MFD0793519.1"/>
    <property type="molecule type" value="Genomic_DNA"/>
</dbReference>
<protein>
    <submittedName>
        <fullName evidence="2">Uncharacterized protein</fullName>
    </submittedName>
</protein>
<reference evidence="3" key="1">
    <citation type="journal article" date="2019" name="Int. J. Syst. Evol. Microbiol.">
        <title>The Global Catalogue of Microorganisms (GCM) 10K type strain sequencing project: providing services to taxonomists for standard genome sequencing and annotation.</title>
        <authorList>
            <consortium name="The Broad Institute Genomics Platform"/>
            <consortium name="The Broad Institute Genome Sequencing Center for Infectious Disease"/>
            <person name="Wu L."/>
            <person name="Ma J."/>
        </authorList>
    </citation>
    <scope>NUCLEOTIDE SEQUENCE [LARGE SCALE GENOMIC DNA]</scope>
    <source>
        <strain evidence="3">CCUG 61484</strain>
    </source>
</reference>